<dbReference type="RefSeq" id="WP_189581101.1">
    <property type="nucleotide sequence ID" value="NZ_BMYV01000001.1"/>
</dbReference>
<evidence type="ECO:0000259" key="3">
    <source>
        <dbReference type="Pfam" id="PF13116"/>
    </source>
</evidence>
<evidence type="ECO:0000313" key="4">
    <source>
        <dbReference type="EMBL" id="GGX59226.1"/>
    </source>
</evidence>
<feature type="region of interest" description="Disordered" evidence="1">
    <location>
        <begin position="1142"/>
        <end position="1164"/>
    </location>
</feature>
<accession>A0A918KCX3</accession>
<sequence>MSSSLNTSEELAATPTRGLRDVWYSKTGTRIRRIIGAVFYRIFRLGGEFTAVVLGLGILLLWIAGSVLDRQSTDLTMLRPNLKIWFADAFDGQSAEFGRLDLAWLPAGNHLVVTVEDAAIFDDDGRILEKFELIKTTVAQNEQMSWRPRFISAQIKGGVVSYVEDEAGGVIIGLGPPETVGSVGPSYRNDETMQRGSPLPLDFIQFVQISDASVYVRNAVSDVDLKADVEQLTASFSGDGSVILSAKGAIDQPTRPAPFLIDTIAKTDLSEIKLAVTVTQARLDEIAPKKGRFWELQGVAAPLDLKADIDFSRREGLRSAKVNLTVGAGDIVGLRSTPPATYKIQGLSALGTLEPGAERMQIEKLALTSPRLTFQSSGFLTELGNLSDGDPNTSPIFDLTFPKFTVDITPTFATPLTLNQVKLRGQADMDGRVLNIDQGELGFFQSKHEFTADFAFGDGDELRRLVLKSNMSGAISPQEFITLWPIDAIGGARRWLERSILAAEIDKLDIDVNLDADFFENPVLTPDRLQVQFGGREVVLKFMETMPEADQLIGQGSIRGNQLEVTMDSGRLLGLSLTGGLVEIPQLVPRGGDLIVTVEGSGEVAEMLAIADNDPFRFATRYGVDPKNLTGRGEVQLQVTRPLLEFFPAERISYQVNGDFTEASAPFSFGRFDVKNGDIKLDVNRDRMLLSGPVDIGPWRADMQWRETFGENSPPTQYSLSGRIGSDELDGLGVASRGWFDGTADVAVEAEGRGLNVTDATLNVDLTNSALSLERIWMKPAGEAANLNGAVNRRDDGSITVDKARLSGTGISVGGRIEIEPDFRLRSLQLSEVEIAGLIKGELGLVPDTSNGRLDLSMSGPWLDLSPWTQDLFQERQSTLDVPLLLTGKFETLFLDPEYTVTDAELLFSHTGDVIDAAQLTGRSGGADLSVRLETLEDTTRELQARVPDASNAINAFLALSNTSGGELRLNATLPPAGEVGAFVGEAQMRDFKLKEAPALAQLLSLASLTGLADTLSSGSMQFDQFRIPFTILGDDIAIRDARLYGPALGMTGDGDIDLKLRVLDFDGTIVPAYTANSILGDIPILGDIFVQEKDGGLFALTYTVSGPFEQTQIAVNPLSALTPGFLRQIFKRDRTDVDEELKRKIEDIAPKPSETETEPSPDP</sequence>
<dbReference type="AlphaFoldDB" id="A0A918KCX3"/>
<keyword evidence="2" id="KW-0812">Transmembrane</keyword>
<protein>
    <recommendedName>
        <fullName evidence="3">YhdP central domain-containing protein</fullName>
    </recommendedName>
</protein>
<feature type="domain" description="YhdP central" evidence="3">
    <location>
        <begin position="404"/>
        <end position="892"/>
    </location>
</feature>
<organism evidence="4 5">
    <name type="scientific">Litorimonas cladophorae</name>
    <dbReference type="NCBI Taxonomy" id="1220491"/>
    <lineage>
        <taxon>Bacteria</taxon>
        <taxon>Pseudomonadati</taxon>
        <taxon>Pseudomonadota</taxon>
        <taxon>Alphaproteobacteria</taxon>
        <taxon>Maricaulales</taxon>
        <taxon>Robiginitomaculaceae</taxon>
    </lineage>
</organism>
<proteinExistence type="predicted"/>
<keyword evidence="2" id="KW-1133">Transmembrane helix</keyword>
<dbReference type="EMBL" id="BMYV01000001">
    <property type="protein sequence ID" value="GGX59226.1"/>
    <property type="molecule type" value="Genomic_DNA"/>
</dbReference>
<feature type="transmembrane region" description="Helical" evidence="2">
    <location>
        <begin position="42"/>
        <end position="64"/>
    </location>
</feature>
<keyword evidence="2" id="KW-0472">Membrane</keyword>
<evidence type="ECO:0000256" key="1">
    <source>
        <dbReference type="SAM" id="MobiDB-lite"/>
    </source>
</evidence>
<keyword evidence="5" id="KW-1185">Reference proteome</keyword>
<comment type="caution">
    <text evidence="4">The sequence shown here is derived from an EMBL/GenBank/DDBJ whole genome shotgun (WGS) entry which is preliminary data.</text>
</comment>
<reference evidence="4 5" key="1">
    <citation type="journal article" date="2014" name="Int. J. Syst. Evol. Microbiol.">
        <title>Complete genome sequence of Corynebacterium casei LMG S-19264T (=DSM 44701T), isolated from a smear-ripened cheese.</title>
        <authorList>
            <consortium name="US DOE Joint Genome Institute (JGI-PGF)"/>
            <person name="Walter F."/>
            <person name="Albersmeier A."/>
            <person name="Kalinowski J."/>
            <person name="Ruckert C."/>
        </authorList>
    </citation>
    <scope>NUCLEOTIDE SEQUENCE [LARGE SCALE GENOMIC DNA]</scope>
    <source>
        <strain evidence="4 5">KCTC 23968</strain>
    </source>
</reference>
<evidence type="ECO:0000313" key="5">
    <source>
        <dbReference type="Proteomes" id="UP000600865"/>
    </source>
</evidence>
<evidence type="ECO:0000256" key="2">
    <source>
        <dbReference type="SAM" id="Phobius"/>
    </source>
</evidence>
<name>A0A918KCX3_9PROT</name>
<dbReference type="Pfam" id="PF13116">
    <property type="entry name" value="YhdP"/>
    <property type="match status" value="1"/>
</dbReference>
<dbReference type="Proteomes" id="UP000600865">
    <property type="component" value="Unassembled WGS sequence"/>
</dbReference>
<dbReference type="InterPro" id="IPR025263">
    <property type="entry name" value="YhdP_central"/>
</dbReference>
<gene>
    <name evidence="4" type="ORF">GCM10011309_06050</name>
</gene>